<gene>
    <name evidence="4" type="ORF">GCM10010439_62830</name>
</gene>
<dbReference type="InterPro" id="IPR045851">
    <property type="entry name" value="AMP-bd_C_sf"/>
</dbReference>
<dbReference type="Gene3D" id="3.30.300.30">
    <property type="match status" value="1"/>
</dbReference>
<sequence>MVPTAFVAVDRFPTTPNGKLDRAALPLPVLEPAEPEAGPAEDAPLGRIEGLIAGVWSEVLERPGITADANFFKLGGHSLLAIKLAARVRAELGLRLPVREVYQNPLLRDLAARIEALLAEAVADQRPAAV</sequence>
<dbReference type="SUPFAM" id="SSF56801">
    <property type="entry name" value="Acetyl-CoA synthetase-like"/>
    <property type="match status" value="1"/>
</dbReference>
<dbReference type="Pfam" id="PF00550">
    <property type="entry name" value="PP-binding"/>
    <property type="match status" value="1"/>
</dbReference>
<keyword evidence="2" id="KW-0597">Phosphoprotein</keyword>
<accession>A0ABN3UNH9</accession>
<evidence type="ECO:0000256" key="1">
    <source>
        <dbReference type="ARBA" id="ARBA00022450"/>
    </source>
</evidence>
<comment type="caution">
    <text evidence="4">The sequence shown here is derived from an EMBL/GenBank/DDBJ whole genome shotgun (WGS) entry which is preliminary data.</text>
</comment>
<dbReference type="EMBL" id="BAAATZ010000032">
    <property type="protein sequence ID" value="GAA2736241.1"/>
    <property type="molecule type" value="Genomic_DNA"/>
</dbReference>
<organism evidence="4 5">
    <name type="scientific">Actinocorallia aurantiaca</name>
    <dbReference type="NCBI Taxonomy" id="46204"/>
    <lineage>
        <taxon>Bacteria</taxon>
        <taxon>Bacillati</taxon>
        <taxon>Actinomycetota</taxon>
        <taxon>Actinomycetes</taxon>
        <taxon>Streptosporangiales</taxon>
        <taxon>Thermomonosporaceae</taxon>
        <taxon>Actinocorallia</taxon>
    </lineage>
</organism>
<keyword evidence="5" id="KW-1185">Reference proteome</keyword>
<dbReference type="InterPro" id="IPR036736">
    <property type="entry name" value="ACP-like_sf"/>
</dbReference>
<proteinExistence type="predicted"/>
<dbReference type="Gene3D" id="1.10.1200.10">
    <property type="entry name" value="ACP-like"/>
    <property type="match status" value="1"/>
</dbReference>
<keyword evidence="1" id="KW-0596">Phosphopantetheine</keyword>
<evidence type="ECO:0000256" key="2">
    <source>
        <dbReference type="ARBA" id="ARBA00022553"/>
    </source>
</evidence>
<protein>
    <recommendedName>
        <fullName evidence="3">Carrier domain-containing protein</fullName>
    </recommendedName>
</protein>
<evidence type="ECO:0000259" key="3">
    <source>
        <dbReference type="PROSITE" id="PS50075"/>
    </source>
</evidence>
<dbReference type="InterPro" id="IPR020806">
    <property type="entry name" value="PKS_PP-bd"/>
</dbReference>
<dbReference type="Proteomes" id="UP001501842">
    <property type="component" value="Unassembled WGS sequence"/>
</dbReference>
<dbReference type="SMART" id="SM00823">
    <property type="entry name" value="PKS_PP"/>
    <property type="match status" value="1"/>
</dbReference>
<dbReference type="PROSITE" id="PS00012">
    <property type="entry name" value="PHOSPHOPANTETHEINE"/>
    <property type="match status" value="1"/>
</dbReference>
<evidence type="ECO:0000313" key="5">
    <source>
        <dbReference type="Proteomes" id="UP001501842"/>
    </source>
</evidence>
<name>A0ABN3UNH9_9ACTN</name>
<dbReference type="SUPFAM" id="SSF47336">
    <property type="entry name" value="ACP-like"/>
    <property type="match status" value="1"/>
</dbReference>
<dbReference type="PROSITE" id="PS50075">
    <property type="entry name" value="CARRIER"/>
    <property type="match status" value="1"/>
</dbReference>
<feature type="domain" description="Carrier" evidence="3">
    <location>
        <begin position="43"/>
        <end position="118"/>
    </location>
</feature>
<dbReference type="InterPro" id="IPR009081">
    <property type="entry name" value="PP-bd_ACP"/>
</dbReference>
<dbReference type="PANTHER" id="PTHR45527:SF1">
    <property type="entry name" value="FATTY ACID SYNTHASE"/>
    <property type="match status" value="1"/>
</dbReference>
<evidence type="ECO:0000313" key="4">
    <source>
        <dbReference type="EMBL" id="GAA2736241.1"/>
    </source>
</evidence>
<reference evidence="4 5" key="1">
    <citation type="journal article" date="2019" name="Int. J. Syst. Evol. Microbiol.">
        <title>The Global Catalogue of Microorganisms (GCM) 10K type strain sequencing project: providing services to taxonomists for standard genome sequencing and annotation.</title>
        <authorList>
            <consortium name="The Broad Institute Genomics Platform"/>
            <consortium name="The Broad Institute Genome Sequencing Center for Infectious Disease"/>
            <person name="Wu L."/>
            <person name="Ma J."/>
        </authorList>
    </citation>
    <scope>NUCLEOTIDE SEQUENCE [LARGE SCALE GENOMIC DNA]</scope>
    <source>
        <strain evidence="4 5">JCM 8201</strain>
    </source>
</reference>
<dbReference type="PANTHER" id="PTHR45527">
    <property type="entry name" value="NONRIBOSOMAL PEPTIDE SYNTHETASE"/>
    <property type="match status" value="1"/>
</dbReference>
<dbReference type="InterPro" id="IPR006162">
    <property type="entry name" value="Ppantetheine_attach_site"/>
</dbReference>